<gene>
    <name evidence="2" type="ordered locus">Dshi_2572</name>
</gene>
<dbReference type="KEGG" id="dsh:Dshi_2572"/>
<dbReference type="AlphaFoldDB" id="A8LSV6"/>
<keyword evidence="3" id="KW-1185">Reference proteome</keyword>
<dbReference type="OrthoDB" id="7868311at2"/>
<feature type="region of interest" description="Disordered" evidence="1">
    <location>
        <begin position="45"/>
        <end position="95"/>
    </location>
</feature>
<evidence type="ECO:0000313" key="2">
    <source>
        <dbReference type="EMBL" id="ABV94305.1"/>
    </source>
</evidence>
<dbReference type="RefSeq" id="WP_012179233.1">
    <property type="nucleotide sequence ID" value="NC_009952.1"/>
</dbReference>
<dbReference type="STRING" id="398580.Dshi_2572"/>
<proteinExistence type="predicted"/>
<name>A8LSV6_DINSH</name>
<organism evidence="2 3">
    <name type="scientific">Dinoroseobacter shibae (strain DSM 16493 / NCIMB 14021 / DFL 12)</name>
    <dbReference type="NCBI Taxonomy" id="398580"/>
    <lineage>
        <taxon>Bacteria</taxon>
        <taxon>Pseudomonadati</taxon>
        <taxon>Pseudomonadota</taxon>
        <taxon>Alphaproteobacteria</taxon>
        <taxon>Rhodobacterales</taxon>
        <taxon>Roseobacteraceae</taxon>
        <taxon>Dinoroseobacter</taxon>
    </lineage>
</organism>
<accession>A8LSV6</accession>
<protein>
    <submittedName>
        <fullName evidence="2">Uncharacterized protein</fullName>
    </submittedName>
</protein>
<dbReference type="EMBL" id="CP000830">
    <property type="protein sequence ID" value="ABV94305.1"/>
    <property type="molecule type" value="Genomic_DNA"/>
</dbReference>
<evidence type="ECO:0000256" key="1">
    <source>
        <dbReference type="SAM" id="MobiDB-lite"/>
    </source>
</evidence>
<feature type="compositionally biased region" description="Basic residues" evidence="1">
    <location>
        <begin position="84"/>
        <end position="94"/>
    </location>
</feature>
<dbReference type="HOGENOM" id="CLU_2208793_0_0_5"/>
<sequence>MPEHTKLATCSYCSARTMLVPSARDGHELACGSCGAPLHEMKWLKAPSGTKPAKRKKATGYIPGVHGPEHGARPQSARMGPDPRRRKKRKKPLWKRALSEAVDVIEDIFD</sequence>
<dbReference type="Proteomes" id="UP000006833">
    <property type="component" value="Chromosome"/>
</dbReference>
<evidence type="ECO:0000313" key="3">
    <source>
        <dbReference type="Proteomes" id="UP000006833"/>
    </source>
</evidence>
<reference evidence="3" key="1">
    <citation type="journal article" date="2010" name="ISME J.">
        <title>The complete genome sequence of the algal symbiont Dinoroseobacter shibae: a hitchhiker's guide to life in the sea.</title>
        <authorList>
            <person name="Wagner-Dobler I."/>
            <person name="Ballhausen B."/>
            <person name="Berger M."/>
            <person name="Brinkhoff T."/>
            <person name="Buchholz I."/>
            <person name="Bunk B."/>
            <person name="Cypionka H."/>
            <person name="Daniel R."/>
            <person name="Drepper T."/>
            <person name="Gerdts G."/>
            <person name="Hahnke S."/>
            <person name="Han C."/>
            <person name="Jahn D."/>
            <person name="Kalhoefer D."/>
            <person name="Kiss H."/>
            <person name="Klenk H.P."/>
            <person name="Kyrpides N."/>
            <person name="Liebl W."/>
            <person name="Liesegang H."/>
            <person name="Meincke L."/>
            <person name="Pati A."/>
            <person name="Petersen J."/>
            <person name="Piekarski T."/>
            <person name="Pommerenke C."/>
            <person name="Pradella S."/>
            <person name="Pukall R."/>
            <person name="Rabus R."/>
            <person name="Stackebrandt E."/>
            <person name="Thole S."/>
            <person name="Thompson L."/>
            <person name="Tielen P."/>
            <person name="Tomasch J."/>
            <person name="von Jan M."/>
            <person name="Wanphrut N."/>
            <person name="Wichels A."/>
            <person name="Zech H."/>
            <person name="Simon M."/>
        </authorList>
    </citation>
    <scope>NUCLEOTIDE SEQUENCE [LARGE SCALE GENOMIC DNA]</scope>
    <source>
        <strain evidence="3">DSM 16493 / NCIMB 14021 / DFL 12</strain>
    </source>
</reference>